<name>A0A1I5A664_9FLAO</name>
<dbReference type="RefSeq" id="WP_024982742.1">
    <property type="nucleotide sequence ID" value="NZ_FOUT01000027.1"/>
</dbReference>
<evidence type="ECO:0000313" key="2">
    <source>
        <dbReference type="Proteomes" id="UP000182961"/>
    </source>
</evidence>
<dbReference type="EMBL" id="FOUT01000027">
    <property type="protein sequence ID" value="SFN57896.1"/>
    <property type="molecule type" value="Genomic_DNA"/>
</dbReference>
<accession>A0A1I5A664</accession>
<keyword evidence="2" id="KW-1185">Reference proteome</keyword>
<dbReference type="AlphaFoldDB" id="A0A1I5A664"/>
<protein>
    <submittedName>
        <fullName evidence="1">Uncharacterized protein</fullName>
    </submittedName>
</protein>
<sequence length="285" mass="33035">MTNLIKENKFEDLKEILKNSTEFQIHTYLLDILNYKTVEIDAESFSAKRYQEEFLEGLTIFEALKESDIDKIQLTNFLNILIELGFKMGGFIQLMAQTAMNKGVYLSDIEDLYKVNPIIRQKLQEFIEHLKNFENQDKSIANLSATKAQISNSIGNLLQKHEIGEDMLQFAQSYEKVEQTEMAARIYQGIMNDFESESVKSSSGLFPEISYVDDRPEDEINIFETAKTNFERLTGQIVQEPKRVHINESKKAKEIVAEMEKSVKQTENENESGFLNKLKRLFKKN</sequence>
<evidence type="ECO:0000313" key="1">
    <source>
        <dbReference type="EMBL" id="SFN57896.1"/>
    </source>
</evidence>
<dbReference type="Proteomes" id="UP000182961">
    <property type="component" value="Unassembled WGS sequence"/>
</dbReference>
<organism evidence="1 2">
    <name type="scientific">Flavobacterium succinicans</name>
    <dbReference type="NCBI Taxonomy" id="29536"/>
    <lineage>
        <taxon>Bacteria</taxon>
        <taxon>Pseudomonadati</taxon>
        <taxon>Bacteroidota</taxon>
        <taxon>Flavobacteriia</taxon>
        <taxon>Flavobacteriales</taxon>
        <taxon>Flavobacteriaceae</taxon>
        <taxon>Flavobacterium</taxon>
    </lineage>
</organism>
<gene>
    <name evidence="1" type="ORF">SAMN05444143_1271</name>
</gene>
<proteinExistence type="predicted"/>
<reference evidence="2" key="1">
    <citation type="submission" date="2016-10" db="EMBL/GenBank/DDBJ databases">
        <authorList>
            <person name="Varghese N."/>
            <person name="Submissions S."/>
        </authorList>
    </citation>
    <scope>NUCLEOTIDE SEQUENCE [LARGE SCALE GENOMIC DNA]</scope>
    <source>
        <strain evidence="2">DSM 4002</strain>
    </source>
</reference>
<dbReference type="eggNOG" id="ENOG5032MPU">
    <property type="taxonomic scope" value="Bacteria"/>
</dbReference>